<dbReference type="SMR" id="B3MMX7"/>
<dbReference type="GO" id="GO:0030717">
    <property type="term" value="P:oocyte karyosome formation"/>
    <property type="evidence" value="ECO:0007669"/>
    <property type="project" value="EnsemblMetazoa"/>
</dbReference>
<name>B3MMX7_DROAN</name>
<evidence type="ECO:0000256" key="4">
    <source>
        <dbReference type="ARBA" id="ARBA00038012"/>
    </source>
</evidence>
<dbReference type="InParanoid" id="B3MMX7"/>
<dbReference type="KEGG" id="dan:6497575"/>
<evidence type="ECO:0000313" key="8">
    <source>
        <dbReference type="EMBL" id="EDV31002.2"/>
    </source>
</evidence>
<evidence type="ECO:0000256" key="1">
    <source>
        <dbReference type="ARBA" id="ARBA00022801"/>
    </source>
</evidence>
<dbReference type="GO" id="GO:0042802">
    <property type="term" value="F:identical protein binding"/>
    <property type="evidence" value="ECO:0007669"/>
    <property type="project" value="EnsemblMetazoa"/>
</dbReference>
<dbReference type="GO" id="GO:0035755">
    <property type="term" value="F:cardiolipin hydrolase activity"/>
    <property type="evidence" value="ECO:0007669"/>
    <property type="project" value="EnsemblMetazoa"/>
</dbReference>
<accession>B3MMX7</accession>
<dbReference type="PANTHER" id="PTHR43856:SF1">
    <property type="entry name" value="MITOCHONDRIAL CARDIOLIPIN HYDROLASE"/>
    <property type="match status" value="1"/>
</dbReference>
<comment type="similarity">
    <text evidence="4">Belongs to the phospholipase D family. MitoPLD/Zucchini subfamily.</text>
</comment>
<evidence type="ECO:0000256" key="5">
    <source>
        <dbReference type="ARBA" id="ARBA00040549"/>
    </source>
</evidence>
<keyword evidence="1" id="KW-0378">Hydrolase</keyword>
<keyword evidence="2" id="KW-0442">Lipid degradation</keyword>
<proteinExistence type="inferred from homology"/>
<dbReference type="STRING" id="7217.B3MMX7"/>
<evidence type="ECO:0000256" key="6">
    <source>
        <dbReference type="ARBA" id="ARBA00043167"/>
    </source>
</evidence>
<keyword evidence="3" id="KW-0443">Lipid metabolism</keyword>
<dbReference type="FunCoup" id="B3MMX7">
    <property type="interactions" value="135"/>
</dbReference>
<dbReference type="AlphaFoldDB" id="B3MMX7"/>
<dbReference type="GO" id="GO:0140990">
    <property type="term" value="P:primary piRNA processing"/>
    <property type="evidence" value="ECO:0007669"/>
    <property type="project" value="EnsemblMetazoa"/>
</dbReference>
<sequence>MNSLIEFLRQNSTMIQIAVVAVATEAIWIGVRFRKKPIPETKCRLDKILIFNELGDSCALFHKRYKAPGSARKCPNKYCSVAHMDTIVEHIDKAVYSIDISIYTFSSLTISEAFKRALLRGVTLRIISDNEMVSSAGSQVKVLADLGVPVLAIETTYMMHNKFCIIDGLERVEELRRQKNRKLEHTPCSIVITGSINWTRQAFHLNWENIFITDDEYVTAQYQMEFSRMWEFCGDPAKVPIYQYRKSFLRIIFDWSLYWFQRIFTWKLDDVHHEQLILRDPKACEEYQAPGE</sequence>
<dbReference type="InterPro" id="IPR025202">
    <property type="entry name" value="PLD-like_dom"/>
</dbReference>
<reference evidence="8 9" key="1">
    <citation type="journal article" date="2007" name="Nature">
        <title>Evolution of genes and genomes on the Drosophila phylogeny.</title>
        <authorList>
            <consortium name="Drosophila 12 Genomes Consortium"/>
            <person name="Clark A.G."/>
            <person name="Eisen M.B."/>
            <person name="Smith D.R."/>
            <person name="Bergman C.M."/>
            <person name="Oliver B."/>
            <person name="Markow T.A."/>
            <person name="Kaufman T.C."/>
            <person name="Kellis M."/>
            <person name="Gelbart W."/>
            <person name="Iyer V.N."/>
            <person name="Pollard D.A."/>
            <person name="Sackton T.B."/>
            <person name="Larracuente A.M."/>
            <person name="Singh N.D."/>
            <person name="Abad J.P."/>
            <person name="Abt D.N."/>
            <person name="Adryan B."/>
            <person name="Aguade M."/>
            <person name="Akashi H."/>
            <person name="Anderson W.W."/>
            <person name="Aquadro C.F."/>
            <person name="Ardell D.H."/>
            <person name="Arguello R."/>
            <person name="Artieri C.G."/>
            <person name="Barbash D.A."/>
            <person name="Barker D."/>
            <person name="Barsanti P."/>
            <person name="Batterham P."/>
            <person name="Batzoglou S."/>
            <person name="Begun D."/>
            <person name="Bhutkar A."/>
            <person name="Blanco E."/>
            <person name="Bosak S.A."/>
            <person name="Bradley R.K."/>
            <person name="Brand A.D."/>
            <person name="Brent M.R."/>
            <person name="Brooks A.N."/>
            <person name="Brown R.H."/>
            <person name="Butlin R.K."/>
            <person name="Caggese C."/>
            <person name="Calvi B.R."/>
            <person name="Bernardo de Carvalho A."/>
            <person name="Caspi A."/>
            <person name="Castrezana S."/>
            <person name="Celniker S.E."/>
            <person name="Chang J.L."/>
            <person name="Chapple C."/>
            <person name="Chatterji S."/>
            <person name="Chinwalla A."/>
            <person name="Civetta A."/>
            <person name="Clifton S.W."/>
            <person name="Comeron J.M."/>
            <person name="Costello J.C."/>
            <person name="Coyne J.A."/>
            <person name="Daub J."/>
            <person name="David R.G."/>
            <person name="Delcher A.L."/>
            <person name="Delehaunty K."/>
            <person name="Do C.B."/>
            <person name="Ebling H."/>
            <person name="Edwards K."/>
            <person name="Eickbush T."/>
            <person name="Evans J.D."/>
            <person name="Filipski A."/>
            <person name="Findeiss S."/>
            <person name="Freyhult E."/>
            <person name="Fulton L."/>
            <person name="Fulton R."/>
            <person name="Garcia A.C."/>
            <person name="Gardiner A."/>
            <person name="Garfield D.A."/>
            <person name="Garvin B.E."/>
            <person name="Gibson G."/>
            <person name="Gilbert D."/>
            <person name="Gnerre S."/>
            <person name="Godfrey J."/>
            <person name="Good R."/>
            <person name="Gotea V."/>
            <person name="Gravely B."/>
            <person name="Greenberg A.J."/>
            <person name="Griffiths-Jones S."/>
            <person name="Gross S."/>
            <person name="Guigo R."/>
            <person name="Gustafson E.A."/>
            <person name="Haerty W."/>
            <person name="Hahn M.W."/>
            <person name="Halligan D.L."/>
            <person name="Halpern A.L."/>
            <person name="Halter G.M."/>
            <person name="Han M.V."/>
            <person name="Heger A."/>
            <person name="Hillier L."/>
            <person name="Hinrichs A.S."/>
            <person name="Holmes I."/>
            <person name="Hoskins R.A."/>
            <person name="Hubisz M.J."/>
            <person name="Hultmark D."/>
            <person name="Huntley M.A."/>
            <person name="Jaffe D.B."/>
            <person name="Jagadeeshan S."/>
            <person name="Jeck W.R."/>
            <person name="Johnson J."/>
            <person name="Jones C.D."/>
            <person name="Jordan W.C."/>
            <person name="Karpen G.H."/>
            <person name="Kataoka E."/>
            <person name="Keightley P.D."/>
            <person name="Kheradpour P."/>
            <person name="Kirkness E.F."/>
            <person name="Koerich L.B."/>
            <person name="Kristiansen K."/>
            <person name="Kudrna D."/>
            <person name="Kulathinal R.J."/>
            <person name="Kumar S."/>
            <person name="Kwok R."/>
            <person name="Lander E."/>
            <person name="Langley C.H."/>
            <person name="Lapoint R."/>
            <person name="Lazzaro B.P."/>
            <person name="Lee S.J."/>
            <person name="Levesque L."/>
            <person name="Li R."/>
            <person name="Lin C.F."/>
            <person name="Lin M.F."/>
            <person name="Lindblad-Toh K."/>
            <person name="Llopart A."/>
            <person name="Long M."/>
            <person name="Low L."/>
            <person name="Lozovsky E."/>
            <person name="Lu J."/>
            <person name="Luo M."/>
            <person name="Machado C.A."/>
            <person name="Makalowski W."/>
            <person name="Marzo M."/>
            <person name="Matsuda M."/>
            <person name="Matzkin L."/>
            <person name="McAllister B."/>
            <person name="McBride C.S."/>
            <person name="McKernan B."/>
            <person name="McKernan K."/>
            <person name="Mendez-Lago M."/>
            <person name="Minx P."/>
            <person name="Mollenhauer M.U."/>
            <person name="Montooth K."/>
            <person name="Mount S.M."/>
            <person name="Mu X."/>
            <person name="Myers E."/>
            <person name="Negre B."/>
            <person name="Newfeld S."/>
            <person name="Nielsen R."/>
            <person name="Noor M.A."/>
            <person name="O'Grady P."/>
            <person name="Pachter L."/>
            <person name="Papaceit M."/>
            <person name="Parisi M.J."/>
            <person name="Parisi M."/>
            <person name="Parts L."/>
            <person name="Pedersen J.S."/>
            <person name="Pesole G."/>
            <person name="Phillippy A.M."/>
            <person name="Ponting C.P."/>
            <person name="Pop M."/>
            <person name="Porcelli D."/>
            <person name="Powell J.R."/>
            <person name="Prohaska S."/>
            <person name="Pruitt K."/>
            <person name="Puig M."/>
            <person name="Quesneville H."/>
            <person name="Ram K.R."/>
            <person name="Rand D."/>
            <person name="Rasmussen M.D."/>
            <person name="Reed L.K."/>
            <person name="Reenan R."/>
            <person name="Reily A."/>
            <person name="Remington K.A."/>
            <person name="Rieger T.T."/>
            <person name="Ritchie M.G."/>
            <person name="Robin C."/>
            <person name="Rogers Y.H."/>
            <person name="Rohde C."/>
            <person name="Rozas J."/>
            <person name="Rubenfield M.J."/>
            <person name="Ruiz A."/>
            <person name="Russo S."/>
            <person name="Salzberg S.L."/>
            <person name="Sanchez-Gracia A."/>
            <person name="Saranga D.J."/>
            <person name="Sato H."/>
            <person name="Schaeffer S.W."/>
            <person name="Schatz M.C."/>
            <person name="Schlenke T."/>
            <person name="Schwartz R."/>
            <person name="Segarra C."/>
            <person name="Singh R.S."/>
            <person name="Sirot L."/>
            <person name="Sirota M."/>
            <person name="Sisneros N.B."/>
            <person name="Smith C.D."/>
            <person name="Smith T.F."/>
            <person name="Spieth J."/>
            <person name="Stage D.E."/>
            <person name="Stark A."/>
            <person name="Stephan W."/>
            <person name="Strausberg R.L."/>
            <person name="Strempel S."/>
            <person name="Sturgill D."/>
            <person name="Sutton G."/>
            <person name="Sutton G.G."/>
            <person name="Tao W."/>
            <person name="Teichmann S."/>
            <person name="Tobari Y.N."/>
            <person name="Tomimura Y."/>
            <person name="Tsolas J.M."/>
            <person name="Valente V.L."/>
            <person name="Venter E."/>
            <person name="Venter J.C."/>
            <person name="Vicario S."/>
            <person name="Vieira F.G."/>
            <person name="Vilella A.J."/>
            <person name="Villasante A."/>
            <person name="Walenz B."/>
            <person name="Wang J."/>
            <person name="Wasserman M."/>
            <person name="Watts T."/>
            <person name="Wilson D."/>
            <person name="Wilson R.K."/>
            <person name="Wing R.A."/>
            <person name="Wolfner M.F."/>
            <person name="Wong A."/>
            <person name="Wong G.K."/>
            <person name="Wu C.I."/>
            <person name="Wu G."/>
            <person name="Yamamoto D."/>
            <person name="Yang H.P."/>
            <person name="Yang S.P."/>
            <person name="Yorke J.A."/>
            <person name="Yoshida K."/>
            <person name="Zdobnov E."/>
            <person name="Zhang P."/>
            <person name="Zhang Y."/>
            <person name="Zimin A.V."/>
            <person name="Baldwin J."/>
            <person name="Abdouelleil A."/>
            <person name="Abdulkadir J."/>
            <person name="Abebe A."/>
            <person name="Abera B."/>
            <person name="Abreu J."/>
            <person name="Acer S.C."/>
            <person name="Aftuck L."/>
            <person name="Alexander A."/>
            <person name="An P."/>
            <person name="Anderson E."/>
            <person name="Anderson S."/>
            <person name="Arachi H."/>
            <person name="Azer M."/>
            <person name="Bachantsang P."/>
            <person name="Barry A."/>
            <person name="Bayul T."/>
            <person name="Berlin A."/>
            <person name="Bessette D."/>
            <person name="Bloom T."/>
            <person name="Blye J."/>
            <person name="Boguslavskiy L."/>
            <person name="Bonnet C."/>
            <person name="Boukhgalter B."/>
            <person name="Bourzgui I."/>
            <person name="Brown A."/>
            <person name="Cahill P."/>
            <person name="Channer S."/>
            <person name="Cheshatsang Y."/>
            <person name="Chuda L."/>
            <person name="Citroen M."/>
            <person name="Collymore A."/>
            <person name="Cooke P."/>
            <person name="Costello M."/>
            <person name="D'Aco K."/>
            <person name="Daza R."/>
            <person name="De Haan G."/>
            <person name="DeGray S."/>
            <person name="DeMaso C."/>
            <person name="Dhargay N."/>
            <person name="Dooley K."/>
            <person name="Dooley E."/>
            <person name="Doricent M."/>
            <person name="Dorje P."/>
            <person name="Dorjee K."/>
            <person name="Dupes A."/>
            <person name="Elong R."/>
            <person name="Falk J."/>
            <person name="Farina A."/>
            <person name="Faro S."/>
            <person name="Ferguson D."/>
            <person name="Fisher S."/>
            <person name="Foley C.D."/>
            <person name="Franke A."/>
            <person name="Friedrich D."/>
            <person name="Gadbois L."/>
            <person name="Gearin G."/>
            <person name="Gearin C.R."/>
            <person name="Giannoukos G."/>
            <person name="Goode T."/>
            <person name="Graham J."/>
            <person name="Grandbois E."/>
            <person name="Grewal S."/>
            <person name="Gyaltsen K."/>
            <person name="Hafez N."/>
            <person name="Hagos B."/>
            <person name="Hall J."/>
            <person name="Henson C."/>
            <person name="Hollinger A."/>
            <person name="Honan T."/>
            <person name="Huard M.D."/>
            <person name="Hughes L."/>
            <person name="Hurhula B."/>
            <person name="Husby M.E."/>
            <person name="Kamat A."/>
            <person name="Kanga B."/>
            <person name="Kashin S."/>
            <person name="Khazanovich D."/>
            <person name="Kisner P."/>
            <person name="Lance K."/>
            <person name="Lara M."/>
            <person name="Lee W."/>
            <person name="Lennon N."/>
            <person name="Letendre F."/>
            <person name="LeVine R."/>
            <person name="Lipovsky A."/>
            <person name="Liu X."/>
            <person name="Liu J."/>
            <person name="Liu S."/>
            <person name="Lokyitsang T."/>
            <person name="Lokyitsang Y."/>
            <person name="Lubonja R."/>
            <person name="Lui A."/>
            <person name="MacDonald P."/>
            <person name="Magnisalis V."/>
            <person name="Maru K."/>
            <person name="Matthews C."/>
            <person name="McCusker W."/>
            <person name="McDonough S."/>
            <person name="Mehta T."/>
            <person name="Meldrim J."/>
            <person name="Meneus L."/>
            <person name="Mihai O."/>
            <person name="Mihalev A."/>
            <person name="Mihova T."/>
            <person name="Mittelman R."/>
            <person name="Mlenga V."/>
            <person name="Montmayeur A."/>
            <person name="Mulrain L."/>
            <person name="Navidi A."/>
            <person name="Naylor J."/>
            <person name="Negash T."/>
            <person name="Nguyen T."/>
            <person name="Nguyen N."/>
            <person name="Nicol R."/>
            <person name="Norbu C."/>
            <person name="Norbu N."/>
            <person name="Novod N."/>
            <person name="O'Neill B."/>
            <person name="Osman S."/>
            <person name="Markiewicz E."/>
            <person name="Oyono O.L."/>
            <person name="Patti C."/>
            <person name="Phunkhang P."/>
            <person name="Pierre F."/>
            <person name="Priest M."/>
            <person name="Raghuraman S."/>
            <person name="Rege F."/>
            <person name="Reyes R."/>
            <person name="Rise C."/>
            <person name="Rogov P."/>
            <person name="Ross K."/>
            <person name="Ryan E."/>
            <person name="Settipalli S."/>
            <person name="Shea T."/>
            <person name="Sherpa N."/>
            <person name="Shi L."/>
            <person name="Shih D."/>
            <person name="Sparrow T."/>
            <person name="Spaulding J."/>
            <person name="Stalker J."/>
            <person name="Stange-Thomann N."/>
            <person name="Stavropoulos S."/>
            <person name="Stone C."/>
            <person name="Strader C."/>
            <person name="Tesfaye S."/>
            <person name="Thomson T."/>
            <person name="Thoulutsang Y."/>
            <person name="Thoulutsang D."/>
            <person name="Topham K."/>
            <person name="Topping I."/>
            <person name="Tsamla T."/>
            <person name="Vassiliev H."/>
            <person name="Vo A."/>
            <person name="Wangchuk T."/>
            <person name="Wangdi T."/>
            <person name="Weiand M."/>
            <person name="Wilkinson J."/>
            <person name="Wilson A."/>
            <person name="Yadav S."/>
            <person name="Young G."/>
            <person name="Yu Q."/>
            <person name="Zembek L."/>
            <person name="Zhong D."/>
            <person name="Zimmer A."/>
            <person name="Zwirko Z."/>
            <person name="Jaffe D.B."/>
            <person name="Alvarez P."/>
            <person name="Brockman W."/>
            <person name="Butler J."/>
            <person name="Chin C."/>
            <person name="Gnerre S."/>
            <person name="Grabherr M."/>
            <person name="Kleber M."/>
            <person name="Mauceli E."/>
            <person name="MacCallum I."/>
        </authorList>
    </citation>
    <scope>NUCLEOTIDE SEQUENCE [LARGE SCALE GENOMIC DNA]</scope>
    <source>
        <strain evidence="9">Tucson 14024-0371.13</strain>
    </source>
</reference>
<dbReference type="EMBL" id="CH902620">
    <property type="protein sequence ID" value="EDV31002.2"/>
    <property type="molecule type" value="Genomic_DNA"/>
</dbReference>
<dbReference type="GO" id="GO:0043186">
    <property type="term" value="C:P granule"/>
    <property type="evidence" value="ECO:0007669"/>
    <property type="project" value="EnsemblMetazoa"/>
</dbReference>
<evidence type="ECO:0000313" key="9">
    <source>
        <dbReference type="Proteomes" id="UP000007801"/>
    </source>
</evidence>
<organism evidence="8 9">
    <name type="scientific">Drosophila ananassae</name>
    <name type="common">Fruit fly</name>
    <dbReference type="NCBI Taxonomy" id="7217"/>
    <lineage>
        <taxon>Eukaryota</taxon>
        <taxon>Metazoa</taxon>
        <taxon>Ecdysozoa</taxon>
        <taxon>Arthropoda</taxon>
        <taxon>Hexapoda</taxon>
        <taxon>Insecta</taxon>
        <taxon>Pterygota</taxon>
        <taxon>Neoptera</taxon>
        <taxon>Endopterygota</taxon>
        <taxon>Diptera</taxon>
        <taxon>Brachycera</taxon>
        <taxon>Muscomorpha</taxon>
        <taxon>Ephydroidea</taxon>
        <taxon>Drosophilidae</taxon>
        <taxon>Drosophila</taxon>
        <taxon>Sophophora</taxon>
    </lineage>
</organism>
<feature type="domain" description="Phospholipase D-like" evidence="7">
    <location>
        <begin position="87"/>
        <end position="230"/>
    </location>
</feature>
<dbReference type="CTD" id="34609"/>
<dbReference type="Proteomes" id="UP000007801">
    <property type="component" value="Unassembled WGS sequence"/>
</dbReference>
<dbReference type="InterPro" id="IPR051406">
    <property type="entry name" value="PLD_domain"/>
</dbReference>
<dbReference type="GeneID" id="6497575"/>
<dbReference type="eggNOG" id="ENOG502RXG9">
    <property type="taxonomic scope" value="Eukaryota"/>
</dbReference>
<keyword evidence="9" id="KW-1185">Reference proteome</keyword>
<dbReference type="GO" id="GO:0032473">
    <property type="term" value="C:cytoplasmic side of mitochondrial outer membrane"/>
    <property type="evidence" value="ECO:0007669"/>
    <property type="project" value="EnsemblMetazoa"/>
</dbReference>
<protein>
    <recommendedName>
        <fullName evidence="5">Mitochondrial cardiolipin hydrolase</fullName>
    </recommendedName>
    <alternativeName>
        <fullName evidence="6">Mitochondrial phospholipase</fullName>
    </alternativeName>
</protein>
<evidence type="ECO:0000259" key="7">
    <source>
        <dbReference type="Pfam" id="PF13091"/>
    </source>
</evidence>
<dbReference type="Gene3D" id="3.30.870.10">
    <property type="entry name" value="Endonuclease Chain A"/>
    <property type="match status" value="1"/>
</dbReference>
<gene>
    <name evidence="8" type="primary">Dana\GF14755</name>
    <name evidence="8" type="synonym">dana_GLEANR_15520</name>
    <name evidence="8" type="ORF">GF14755</name>
</gene>
<evidence type="ECO:0000256" key="3">
    <source>
        <dbReference type="ARBA" id="ARBA00023098"/>
    </source>
</evidence>
<dbReference type="GO" id="GO:0016042">
    <property type="term" value="P:lipid catabolic process"/>
    <property type="evidence" value="ECO:0007669"/>
    <property type="project" value="UniProtKB-KW"/>
</dbReference>
<dbReference type="OrthoDB" id="5205528at2759"/>
<dbReference type="HOGENOM" id="CLU_080814_0_1_1"/>
<dbReference type="PANTHER" id="PTHR43856">
    <property type="entry name" value="CARDIOLIPIN HYDROLASE"/>
    <property type="match status" value="1"/>
</dbReference>
<dbReference type="Pfam" id="PF13091">
    <property type="entry name" value="PLDc_2"/>
    <property type="match status" value="1"/>
</dbReference>
<dbReference type="SUPFAM" id="SSF56024">
    <property type="entry name" value="Phospholipase D/nuclease"/>
    <property type="match status" value="1"/>
</dbReference>
<dbReference type="GO" id="GO:0016891">
    <property type="term" value="F:RNA endonuclease activity producing 5'-phosphomonoesters, hydrolytic mechanism"/>
    <property type="evidence" value="ECO:0007669"/>
    <property type="project" value="EnsemblMetazoa"/>
</dbReference>
<evidence type="ECO:0000256" key="2">
    <source>
        <dbReference type="ARBA" id="ARBA00022963"/>
    </source>
</evidence>